<name>A0A937D991_9BURK</name>
<organism evidence="3 4">
    <name type="scientific">Ramlibacter aurantiacus</name>
    <dbReference type="NCBI Taxonomy" id="2801330"/>
    <lineage>
        <taxon>Bacteria</taxon>
        <taxon>Pseudomonadati</taxon>
        <taxon>Pseudomonadota</taxon>
        <taxon>Betaproteobacteria</taxon>
        <taxon>Burkholderiales</taxon>
        <taxon>Comamonadaceae</taxon>
        <taxon>Ramlibacter</taxon>
    </lineage>
</organism>
<feature type="transmembrane region" description="Helical" evidence="1">
    <location>
        <begin position="33"/>
        <end position="50"/>
    </location>
</feature>
<dbReference type="Pfam" id="PF05650">
    <property type="entry name" value="DUF802"/>
    <property type="match status" value="1"/>
</dbReference>
<evidence type="ECO:0000313" key="3">
    <source>
        <dbReference type="EMBL" id="MBL0422901.1"/>
    </source>
</evidence>
<keyword evidence="1" id="KW-0812">Transmembrane</keyword>
<dbReference type="EMBL" id="JAEQNA010000010">
    <property type="protein sequence ID" value="MBL0422901.1"/>
    <property type="molecule type" value="Genomic_DNA"/>
</dbReference>
<evidence type="ECO:0000256" key="1">
    <source>
        <dbReference type="SAM" id="Phobius"/>
    </source>
</evidence>
<sequence length="723" mass="76957">MTKRSMAAAFAIGLTALLWVGWGFVGTHALALAMTVVIGGVYLAGAWELTRFRRASAGLAAALAKPPQPPANLGDWLQAVPASLRGVVRGRIEGERVALPGPALAPYLAGLLVMLGMLGTFLGMVVTFKGAVFALEGSTDLQAVRSALAEPIRGLGLAFGTSVAGVAASAMLGLMSALCRRERLQLARELDQRIATDLRPYSLVHQRQETYRALQAQAQSLPAVVDRLDALMTRLEERSQLLDDRLAERQSHFHQDVTVAYTRLADSVGASLRDSLAAGARAAGDSITPVVETAMARIEASSRQLQAGLADTAAAQASQLAERFAGSAREVSAQWSAALQAHARTSDELAASLRQSLAGFTERAHDLGQALLAEIAAQGARAQAEQAGAEQQRLQALAQSMQDLQAELVRQWQLASEQAAGRQQALTCALEQTATEVAEHAGAQAARSIEQAAQLLRDTGELVRARSEAEARWTLEQARRMDELTVSWDRQWTALRHDEAERGQAAVARLDALQAAVAGHLANLGTALEAPLNRLLQTASEVPQAAADVIVRLREEMGRVAERDNLALQERNQLLQRLDALLQSVEQASGGQRAATEALLASASAVLEQAGERFTQTLQAQGAQSAEASAHLAAGALELGSLGEAFNHGVALFQSANDKLLENLQRIEGSLTRSTARSDEQLAYYVAQAREVIDLSIASQQGLVENLRKLQAQPVALLEGDPA</sequence>
<evidence type="ECO:0000259" key="2">
    <source>
        <dbReference type="Pfam" id="PF05650"/>
    </source>
</evidence>
<protein>
    <submittedName>
        <fullName evidence="3">DUF802 domain-containing protein</fullName>
    </submittedName>
</protein>
<gene>
    <name evidence="3" type="ORF">JI739_21375</name>
</gene>
<keyword evidence="1" id="KW-0472">Membrane</keyword>
<reference evidence="3" key="1">
    <citation type="submission" date="2021-01" db="EMBL/GenBank/DDBJ databases">
        <title>Ramlibacter sp. strain AW1 16S ribosomal RNA gene Genome sequencing and assembly.</title>
        <authorList>
            <person name="Kang M."/>
        </authorList>
    </citation>
    <scope>NUCLEOTIDE SEQUENCE</scope>
    <source>
        <strain evidence="3">AW1</strain>
    </source>
</reference>
<dbReference type="Proteomes" id="UP000613011">
    <property type="component" value="Unassembled WGS sequence"/>
</dbReference>
<feature type="domain" description="DUF802" evidence="2">
    <location>
        <begin position="320"/>
        <end position="366"/>
    </location>
</feature>
<feature type="transmembrane region" description="Helical" evidence="1">
    <location>
        <begin position="107"/>
        <end position="135"/>
    </location>
</feature>
<proteinExistence type="predicted"/>
<keyword evidence="4" id="KW-1185">Reference proteome</keyword>
<accession>A0A937D991</accession>
<keyword evidence="1" id="KW-1133">Transmembrane helix</keyword>
<comment type="caution">
    <text evidence="3">The sequence shown here is derived from an EMBL/GenBank/DDBJ whole genome shotgun (WGS) entry which is preliminary data.</text>
</comment>
<dbReference type="RefSeq" id="WP_201686036.1">
    <property type="nucleotide sequence ID" value="NZ_JAEQNA010000010.1"/>
</dbReference>
<dbReference type="AlphaFoldDB" id="A0A937D991"/>
<evidence type="ECO:0000313" key="4">
    <source>
        <dbReference type="Proteomes" id="UP000613011"/>
    </source>
</evidence>
<dbReference type="InterPro" id="IPR008520">
    <property type="entry name" value="DUF802"/>
</dbReference>